<sequence length="58" mass="6514">MSSARFRWADFHRLTVWPQAYLLHLGNGVLIDIPREPLSDEDASALRDHLTGLGLLTA</sequence>
<keyword evidence="2" id="KW-1185">Reference proteome</keyword>
<dbReference type="Proteomes" id="UP001240150">
    <property type="component" value="Chromosome"/>
</dbReference>
<organism evidence="1 2">
    <name type="scientific">Actinoplanes oblitus</name>
    <dbReference type="NCBI Taxonomy" id="3040509"/>
    <lineage>
        <taxon>Bacteria</taxon>
        <taxon>Bacillati</taxon>
        <taxon>Actinomycetota</taxon>
        <taxon>Actinomycetes</taxon>
        <taxon>Micromonosporales</taxon>
        <taxon>Micromonosporaceae</taxon>
        <taxon>Actinoplanes</taxon>
    </lineage>
</organism>
<dbReference type="EMBL" id="CP126980">
    <property type="protein sequence ID" value="WIM93552.1"/>
    <property type="molecule type" value="Genomic_DNA"/>
</dbReference>
<evidence type="ECO:0000313" key="1">
    <source>
        <dbReference type="EMBL" id="WIM93552.1"/>
    </source>
</evidence>
<evidence type="ECO:0000313" key="2">
    <source>
        <dbReference type="Proteomes" id="UP001240150"/>
    </source>
</evidence>
<protein>
    <submittedName>
        <fullName evidence="1">YcxB family protein</fullName>
    </submittedName>
</protein>
<proteinExistence type="predicted"/>
<reference evidence="1 2" key="1">
    <citation type="submission" date="2023-06" db="EMBL/GenBank/DDBJ databases">
        <authorList>
            <person name="Yushchuk O."/>
            <person name="Binda E."/>
            <person name="Ruckert-Reed C."/>
            <person name="Fedorenko V."/>
            <person name="Kalinowski J."/>
            <person name="Marinelli F."/>
        </authorList>
    </citation>
    <scope>NUCLEOTIDE SEQUENCE [LARGE SCALE GENOMIC DNA]</scope>
    <source>
        <strain evidence="1 2">NRRL 3884</strain>
    </source>
</reference>
<dbReference type="RefSeq" id="WP_284914760.1">
    <property type="nucleotide sequence ID" value="NZ_CP126980.1"/>
</dbReference>
<accession>A0ABY8W9A9</accession>
<gene>
    <name evidence="1" type="ORF">ACTOB_005533</name>
</gene>
<name>A0ABY8W9A9_9ACTN</name>